<dbReference type="GO" id="GO:0003677">
    <property type="term" value="F:DNA binding"/>
    <property type="evidence" value="ECO:0007669"/>
    <property type="project" value="UniProtKB-KW"/>
</dbReference>
<organism evidence="2 3">
    <name type="scientific">Sediminibacterium goheungense</name>
    <dbReference type="NCBI Taxonomy" id="1086393"/>
    <lineage>
        <taxon>Bacteria</taxon>
        <taxon>Pseudomonadati</taxon>
        <taxon>Bacteroidota</taxon>
        <taxon>Chitinophagia</taxon>
        <taxon>Chitinophagales</taxon>
        <taxon>Chitinophagaceae</taxon>
        <taxon>Sediminibacterium</taxon>
    </lineage>
</organism>
<keyword evidence="2" id="KW-0238">DNA-binding</keyword>
<accession>A0A4R6J248</accession>
<dbReference type="GO" id="GO:0000156">
    <property type="term" value="F:phosphorelay response regulator activity"/>
    <property type="evidence" value="ECO:0007669"/>
    <property type="project" value="InterPro"/>
</dbReference>
<name>A0A4R6J248_9BACT</name>
<evidence type="ECO:0000313" key="2">
    <source>
        <dbReference type="EMBL" id="TDO29350.1"/>
    </source>
</evidence>
<proteinExistence type="predicted"/>
<dbReference type="Gene3D" id="2.40.50.1020">
    <property type="entry name" value="LytTr DNA-binding domain"/>
    <property type="match status" value="1"/>
</dbReference>
<dbReference type="SMART" id="SM00850">
    <property type="entry name" value="LytTR"/>
    <property type="match status" value="1"/>
</dbReference>
<dbReference type="PANTHER" id="PTHR37299">
    <property type="entry name" value="TRANSCRIPTIONAL REGULATOR-RELATED"/>
    <property type="match status" value="1"/>
</dbReference>
<evidence type="ECO:0000259" key="1">
    <source>
        <dbReference type="SMART" id="SM00850"/>
    </source>
</evidence>
<dbReference type="EMBL" id="SNWP01000010">
    <property type="protein sequence ID" value="TDO29350.1"/>
    <property type="molecule type" value="Genomic_DNA"/>
</dbReference>
<protein>
    <submittedName>
        <fullName evidence="2">LytTr DNA-binding domain-containing protein</fullName>
    </submittedName>
</protein>
<dbReference type="InterPro" id="IPR007492">
    <property type="entry name" value="LytTR_DNA-bd_dom"/>
</dbReference>
<dbReference type="Proteomes" id="UP000295741">
    <property type="component" value="Unassembled WGS sequence"/>
</dbReference>
<dbReference type="InterPro" id="IPR046947">
    <property type="entry name" value="LytR-like"/>
</dbReference>
<keyword evidence="3" id="KW-1185">Reference proteome</keyword>
<reference evidence="2 3" key="1">
    <citation type="submission" date="2019-03" db="EMBL/GenBank/DDBJ databases">
        <title>Genomic Encyclopedia of Archaeal and Bacterial Type Strains, Phase II (KMG-II): from individual species to whole genera.</title>
        <authorList>
            <person name="Goeker M."/>
        </authorList>
    </citation>
    <scope>NUCLEOTIDE SEQUENCE [LARGE SCALE GENOMIC DNA]</scope>
    <source>
        <strain evidence="2 3">DSM 28323</strain>
    </source>
</reference>
<dbReference type="Pfam" id="PF04397">
    <property type="entry name" value="LytTR"/>
    <property type="match status" value="1"/>
</dbReference>
<dbReference type="AlphaFoldDB" id="A0A4R6J248"/>
<gene>
    <name evidence="2" type="ORF">BC659_1439</name>
</gene>
<feature type="domain" description="HTH LytTR-type" evidence="1">
    <location>
        <begin position="50"/>
        <end position="151"/>
    </location>
</feature>
<comment type="caution">
    <text evidence="2">The sequence shown here is derived from an EMBL/GenBank/DDBJ whole genome shotgun (WGS) entry which is preliminary data.</text>
</comment>
<dbReference type="OrthoDB" id="735914at2"/>
<dbReference type="PANTHER" id="PTHR37299:SF1">
    <property type="entry name" value="STAGE 0 SPORULATION PROTEIN A HOMOLOG"/>
    <property type="match status" value="1"/>
</dbReference>
<sequence>MKGAHLSLVPTEMNGSTEKDMFTAYALPYVQMTAAQPEPRRTRVIVRLGTEYFVLPVVQVMMFYTVNKIVFCITNTGKKYIVEGTHLNLLMEELPTQLFFRANRQVIINIQFIQSFKPIGSGRIQINMQLDIFQPIQVSQENASEFRKWVGQI</sequence>
<dbReference type="RefSeq" id="WP_133473954.1">
    <property type="nucleotide sequence ID" value="NZ_SNWP01000010.1"/>
</dbReference>
<evidence type="ECO:0000313" key="3">
    <source>
        <dbReference type="Proteomes" id="UP000295741"/>
    </source>
</evidence>